<dbReference type="RefSeq" id="WP_237346083.1">
    <property type="nucleotide sequence ID" value="NZ_JABWGX010000015.1"/>
</dbReference>
<dbReference type="SUPFAM" id="SSF81901">
    <property type="entry name" value="HCP-like"/>
    <property type="match status" value="1"/>
</dbReference>
<sequence length="808" mass="86018">MAVDTLRAEVGQLQRRLAQAAPRRAVVEMDRAISLLHSRVEELRQTSGGAGHGSGPEDMAYLAEELLDLRTSLDTMRAPERFQALSAGVEMLSRKIDILNARAVDPVEVARLQAQSNELKSLVTRMVSGSGLQPLAERLAACAEEIARSSDAAAQRVADATSTFERNAEAVIRRVNAYEASVHEARNATAQDLRRDVEANLHGIHDRLDKVTQYLASLSPAAGSELAAHVTGLLERLDAAKARDAAAAIPLAEVVERHLLALTDRFQDASARLERLDGIEITLTEMIDELRRVREVSSEATQEAVEVAVEAVSRKVSTDPAGPAVVGLKRGLAALEARQAEVERRASELLGETLAREIEDRTVVLGRTGDDAWAPHPLVEDEPGEPDFAAYGDGGIDRDPLADDAPAASAEAAFEPEPHHAPVVEPRLPPEPAAADLGDIRPDPMAAPRPKRVSRGRRAPADIQFASPSRGQDARPQVERRTRRVGHAPLAKVSPAVIAVAGLALLATVSGATAWVHRDAIVAMAQQAAHQVKVAAATPATPSHPDEVAAAAKSTAQLPAPIGPQALHMAALDGNLAAAYEVGVRFADGVGVDQDVDAGIKWLGYAVSRSFAPAAYRLGSLYENTLHNMDEAYRFYKWAAEQGNVRAMHNLGVLYSQGIAGAPDWSEALKWFRKAANLGLKDSQHNLGIIFARGFSGTSDLAEALTWFNIAARQGDQDSADKRDALAREADEVVLARAKKAADAFVPKPINEAANVVAVLPEWNASEAGEHVAANTMATNTLASNTLTSGAASASTVLFSGNLLASKH</sequence>
<dbReference type="Pfam" id="PF08238">
    <property type="entry name" value="Sel1"/>
    <property type="match status" value="4"/>
</dbReference>
<feature type="region of interest" description="Disordered" evidence="1">
    <location>
        <begin position="369"/>
        <end position="478"/>
    </location>
</feature>
<protein>
    <submittedName>
        <fullName evidence="2">Localization factor PodJL</fullName>
    </submittedName>
</protein>
<evidence type="ECO:0000313" key="2">
    <source>
        <dbReference type="EMBL" id="MDQ0503285.1"/>
    </source>
</evidence>
<dbReference type="InterPro" id="IPR052945">
    <property type="entry name" value="Mitotic_Regulator"/>
</dbReference>
<dbReference type="Gene3D" id="1.25.40.10">
    <property type="entry name" value="Tetratricopeptide repeat domain"/>
    <property type="match status" value="1"/>
</dbReference>
<dbReference type="SMART" id="SM00671">
    <property type="entry name" value="SEL1"/>
    <property type="match status" value="4"/>
</dbReference>
<organism evidence="2 3">
    <name type="scientific">Xanthobacter agilis</name>
    <dbReference type="NCBI Taxonomy" id="47492"/>
    <lineage>
        <taxon>Bacteria</taxon>
        <taxon>Pseudomonadati</taxon>
        <taxon>Pseudomonadota</taxon>
        <taxon>Alphaproteobacteria</taxon>
        <taxon>Hyphomicrobiales</taxon>
        <taxon>Xanthobacteraceae</taxon>
        <taxon>Xanthobacter</taxon>
    </lineage>
</organism>
<evidence type="ECO:0000256" key="1">
    <source>
        <dbReference type="SAM" id="MobiDB-lite"/>
    </source>
</evidence>
<dbReference type="Proteomes" id="UP001241747">
    <property type="component" value="Unassembled WGS sequence"/>
</dbReference>
<dbReference type="PANTHER" id="PTHR43628">
    <property type="entry name" value="ACTIVATOR OF C KINASE PROTEIN 1-RELATED"/>
    <property type="match status" value="1"/>
</dbReference>
<gene>
    <name evidence="2" type="ORF">QOZ94_000055</name>
</gene>
<keyword evidence="3" id="KW-1185">Reference proteome</keyword>
<reference evidence="2 3" key="1">
    <citation type="submission" date="2023-07" db="EMBL/GenBank/DDBJ databases">
        <title>Genomic Encyclopedia of Type Strains, Phase IV (KMG-IV): sequencing the most valuable type-strain genomes for metagenomic binning, comparative biology and taxonomic classification.</title>
        <authorList>
            <person name="Goeker M."/>
        </authorList>
    </citation>
    <scope>NUCLEOTIDE SEQUENCE [LARGE SCALE GENOMIC DNA]</scope>
    <source>
        <strain evidence="2 3">DSM 3770</strain>
    </source>
</reference>
<name>A0ABU0L811_XANAG</name>
<dbReference type="InterPro" id="IPR011990">
    <property type="entry name" value="TPR-like_helical_dom_sf"/>
</dbReference>
<dbReference type="PANTHER" id="PTHR43628:SF1">
    <property type="entry name" value="CHITIN SYNTHASE REGULATORY FACTOR 2-RELATED"/>
    <property type="match status" value="1"/>
</dbReference>
<dbReference type="EMBL" id="JAUSVY010000001">
    <property type="protein sequence ID" value="MDQ0503285.1"/>
    <property type="molecule type" value="Genomic_DNA"/>
</dbReference>
<accession>A0ABU0L811</accession>
<proteinExistence type="predicted"/>
<feature type="compositionally biased region" description="Basic residues" evidence="1">
    <location>
        <begin position="449"/>
        <end position="458"/>
    </location>
</feature>
<evidence type="ECO:0000313" key="3">
    <source>
        <dbReference type="Proteomes" id="UP001241747"/>
    </source>
</evidence>
<dbReference type="InterPro" id="IPR006597">
    <property type="entry name" value="Sel1-like"/>
</dbReference>
<comment type="caution">
    <text evidence="2">The sequence shown here is derived from an EMBL/GenBank/DDBJ whole genome shotgun (WGS) entry which is preliminary data.</text>
</comment>
<feature type="compositionally biased region" description="Low complexity" evidence="1">
    <location>
        <begin position="403"/>
        <end position="415"/>
    </location>
</feature>